<comment type="similarity">
    <text evidence="1">Belongs to the class IV-like SAM-binding methyltransferase superfamily. RNA methyltransferase TrmH family.</text>
</comment>
<feature type="domain" description="RNA 2-O ribose methyltransferase substrate binding" evidence="4">
    <location>
        <begin position="14"/>
        <end position="91"/>
    </location>
</feature>
<sequence length="256" mass="26961">MPDQRRSPRDSFITVYGRMPVQEVLLDEALTVDKLVVAHGSRGHSLDRILGLAERQGVPVEWTNPQRVKLLAGNGKHDQGIVADVEAPGLRSLEEYVAEAPNDAGVLLLDGVNNPANVGMIIRTAAAAGMAVVLPSHGTAAIGPLVIKASAGVAYRATIVRCRRASEAVKRLHAAGFTTYGLDSEAAVSLFDATLVDQRGRRRSAFVLGNETEGLSGEVAGQLQELVAIPMSGGVESLNVASAAAVVAFELVRRRG</sequence>
<dbReference type="SMART" id="SM00967">
    <property type="entry name" value="SpoU_sub_bind"/>
    <property type="match status" value="1"/>
</dbReference>
<dbReference type="InterPro" id="IPR001537">
    <property type="entry name" value="SpoU_MeTrfase"/>
</dbReference>
<dbReference type="SUPFAM" id="SSF55315">
    <property type="entry name" value="L30e-like"/>
    <property type="match status" value="1"/>
</dbReference>
<keyword evidence="3" id="KW-0808">Transferase</keyword>
<evidence type="ECO:0000256" key="1">
    <source>
        <dbReference type="ARBA" id="ARBA00007228"/>
    </source>
</evidence>
<dbReference type="InterPro" id="IPR013123">
    <property type="entry name" value="SpoU_subst-bd"/>
</dbReference>
<dbReference type="EMBL" id="JBFPJR010000036">
    <property type="protein sequence ID" value="MEX0429214.1"/>
    <property type="molecule type" value="Genomic_DNA"/>
</dbReference>
<evidence type="ECO:0000256" key="2">
    <source>
        <dbReference type="ARBA" id="ARBA00022603"/>
    </source>
</evidence>
<dbReference type="PANTHER" id="PTHR46429:SF1">
    <property type="entry name" value="23S RRNA (GUANOSINE-2'-O-)-METHYLTRANSFERASE RLMB"/>
    <property type="match status" value="1"/>
</dbReference>
<keyword evidence="6" id="KW-1185">Reference proteome</keyword>
<reference evidence="5 6" key="1">
    <citation type="submission" date="2024-07" db="EMBL/GenBank/DDBJ databases">
        <authorList>
            <person name="Lee S."/>
            <person name="Kang M."/>
        </authorList>
    </citation>
    <scope>NUCLEOTIDE SEQUENCE [LARGE SCALE GENOMIC DNA]</scope>
    <source>
        <strain evidence="5 6">DS6</strain>
    </source>
</reference>
<evidence type="ECO:0000256" key="3">
    <source>
        <dbReference type="ARBA" id="ARBA00022679"/>
    </source>
</evidence>
<organism evidence="5 6">
    <name type="scientific">Nocardioides eburneus</name>
    <dbReference type="NCBI Taxonomy" id="3231482"/>
    <lineage>
        <taxon>Bacteria</taxon>
        <taxon>Bacillati</taxon>
        <taxon>Actinomycetota</taxon>
        <taxon>Actinomycetes</taxon>
        <taxon>Propionibacteriales</taxon>
        <taxon>Nocardioidaceae</taxon>
        <taxon>Nocardioides</taxon>
    </lineage>
</organism>
<evidence type="ECO:0000313" key="5">
    <source>
        <dbReference type="EMBL" id="MEX0429214.1"/>
    </source>
</evidence>
<dbReference type="CDD" id="cd18095">
    <property type="entry name" value="SpoU-like_rRNA-MTase"/>
    <property type="match status" value="1"/>
</dbReference>
<dbReference type="Gene3D" id="3.40.1280.10">
    <property type="match status" value="1"/>
</dbReference>
<evidence type="ECO:0000259" key="4">
    <source>
        <dbReference type="SMART" id="SM00967"/>
    </source>
</evidence>
<dbReference type="Pfam" id="PF08032">
    <property type="entry name" value="SpoU_sub_bind"/>
    <property type="match status" value="1"/>
</dbReference>
<protein>
    <submittedName>
        <fullName evidence="5">TrmH family RNA methyltransferase</fullName>
    </submittedName>
</protein>
<dbReference type="InterPro" id="IPR029028">
    <property type="entry name" value="Alpha/beta_knot_MTases"/>
</dbReference>
<dbReference type="Pfam" id="PF00588">
    <property type="entry name" value="SpoU_methylase"/>
    <property type="match status" value="1"/>
</dbReference>
<accession>A0ABV3T3F7</accession>
<dbReference type="Proteomes" id="UP001556631">
    <property type="component" value="Unassembled WGS sequence"/>
</dbReference>
<dbReference type="GO" id="GO:0032259">
    <property type="term" value="P:methylation"/>
    <property type="evidence" value="ECO:0007669"/>
    <property type="project" value="UniProtKB-KW"/>
</dbReference>
<keyword evidence="2 5" id="KW-0489">Methyltransferase</keyword>
<evidence type="ECO:0000313" key="6">
    <source>
        <dbReference type="Proteomes" id="UP001556631"/>
    </source>
</evidence>
<name>A0ABV3T3F7_9ACTN</name>
<dbReference type="RefSeq" id="WP_367995181.1">
    <property type="nucleotide sequence ID" value="NZ_JBFPJR010000036.1"/>
</dbReference>
<dbReference type="InterPro" id="IPR029026">
    <property type="entry name" value="tRNA_m1G_MTases_N"/>
</dbReference>
<dbReference type="InterPro" id="IPR004441">
    <property type="entry name" value="rRNA_MeTrfase_TrmH"/>
</dbReference>
<proteinExistence type="inferred from homology"/>
<dbReference type="SUPFAM" id="SSF75217">
    <property type="entry name" value="alpha/beta knot"/>
    <property type="match status" value="1"/>
</dbReference>
<dbReference type="Gene3D" id="3.30.1330.30">
    <property type="match status" value="1"/>
</dbReference>
<comment type="caution">
    <text evidence="5">The sequence shown here is derived from an EMBL/GenBank/DDBJ whole genome shotgun (WGS) entry which is preliminary data.</text>
</comment>
<dbReference type="PANTHER" id="PTHR46429">
    <property type="entry name" value="23S RRNA (GUANOSINE-2'-O-)-METHYLTRANSFERASE RLMB"/>
    <property type="match status" value="1"/>
</dbReference>
<dbReference type="InterPro" id="IPR029064">
    <property type="entry name" value="Ribosomal_eL30-like_sf"/>
</dbReference>
<gene>
    <name evidence="5" type="ORF">AB3X52_16445</name>
</gene>
<dbReference type="GO" id="GO:0008168">
    <property type="term" value="F:methyltransferase activity"/>
    <property type="evidence" value="ECO:0007669"/>
    <property type="project" value="UniProtKB-KW"/>
</dbReference>